<comment type="caution">
    <text evidence="7">The sequence shown here is derived from an EMBL/GenBank/DDBJ whole genome shotgun (WGS) entry which is preliminary data.</text>
</comment>
<dbReference type="PRINTS" id="PR00207">
    <property type="entry name" value="FLAGELLIN"/>
</dbReference>
<dbReference type="InterPro" id="IPR042187">
    <property type="entry name" value="Flagellin_C_sub2"/>
</dbReference>
<sequence length="505" mass="51524">MTLSVNTNIASINAQRQLQQSSALSATVIERLSSGLRINSARDDAAGLAISTRFQSQISGLSVARRNANDGISLAQTVEGALQEVVGNLQRIRELSIQSANATNSPADRAALNNEVQQRLNEIDRIATQTAFNGLSVLDGSLGELSFQVGANAGEAIGIGALTGSRLSDLGAKAEVNATLSDGALAGGNPATLALGAFSNGFGGGGNDIYQLRFDDGAGNVLTVEANDTDSVPIGRVTVAQMVAGFTDAGFGNDGSGVQNGYSLDLGASADLTEAITEGTLSVLREDGTNFSTTEFDSGSAFFPGFSNTADTTDGVPSIADGLAEGDFAIQIGDAEAVGIVGEFATTADFVSAINAQVPGVLAVLDPQSSTVSVTSSESIVLTGNLTNLVATFDTAEAKPAGSLEGVDITTIAGTQDSVIRVDNALTEVNELRSALGAVQNRLESTIANLSTSIENLSASSSRILDADFAAETSRLSKAEVLQQAGISVLAQANARPQQVLSLLQ</sequence>
<dbReference type="AlphaFoldDB" id="A0A844HSJ4"/>
<evidence type="ECO:0000313" key="8">
    <source>
        <dbReference type="Proteomes" id="UP000431462"/>
    </source>
</evidence>
<name>A0A844HSJ4_9GAMM</name>
<keyword evidence="7" id="KW-0966">Cell projection</keyword>
<evidence type="ECO:0000259" key="6">
    <source>
        <dbReference type="Pfam" id="PF00700"/>
    </source>
</evidence>
<comment type="function">
    <text evidence="4">Flagellin is the subunit protein which polymerizes to form the filaments of bacterial flagella.</text>
</comment>
<dbReference type="Pfam" id="PF00669">
    <property type="entry name" value="Flagellin_N"/>
    <property type="match status" value="1"/>
</dbReference>
<dbReference type="InterPro" id="IPR046358">
    <property type="entry name" value="Flagellin_C"/>
</dbReference>
<gene>
    <name evidence="7" type="ORF">FH752_00855</name>
</gene>
<keyword evidence="7" id="KW-0282">Flagellum</keyword>
<evidence type="ECO:0000256" key="3">
    <source>
        <dbReference type="ARBA" id="ARBA00023143"/>
    </source>
</evidence>
<proteinExistence type="inferred from homology"/>
<evidence type="ECO:0000256" key="4">
    <source>
        <dbReference type="RuleBase" id="RU362073"/>
    </source>
</evidence>
<dbReference type="InterPro" id="IPR001492">
    <property type="entry name" value="Flagellin"/>
</dbReference>
<dbReference type="Gene3D" id="2.30.220.10">
    <property type="entry name" value="f41 fragment of flagellin, C-terminal domain"/>
    <property type="match status" value="1"/>
</dbReference>
<dbReference type="Gene3D" id="6.10.10.10">
    <property type="entry name" value="Flagellar export chaperone, C-terminal domain"/>
    <property type="match status" value="1"/>
</dbReference>
<dbReference type="GO" id="GO:0009288">
    <property type="term" value="C:bacterial-type flagellum"/>
    <property type="evidence" value="ECO:0007669"/>
    <property type="project" value="UniProtKB-SubCell"/>
</dbReference>
<keyword evidence="2 4" id="KW-0964">Secreted</keyword>
<dbReference type="Pfam" id="PF00700">
    <property type="entry name" value="Flagellin_C"/>
    <property type="match status" value="1"/>
</dbReference>
<feature type="domain" description="Flagellin C-terminal" evidence="6">
    <location>
        <begin position="422"/>
        <end position="504"/>
    </location>
</feature>
<comment type="subcellular location">
    <subcellularLocation>
        <location evidence="4">Secreted</location>
    </subcellularLocation>
    <subcellularLocation>
        <location evidence="4">Bacterial flagellum</location>
    </subcellularLocation>
</comment>
<dbReference type="Gene3D" id="6.10.280.190">
    <property type="match status" value="1"/>
</dbReference>
<dbReference type="Gene3D" id="1.20.1330.10">
    <property type="entry name" value="f41 fragment of flagellin, N-terminal domain"/>
    <property type="match status" value="1"/>
</dbReference>
<dbReference type="Proteomes" id="UP000431462">
    <property type="component" value="Unassembled WGS sequence"/>
</dbReference>
<accession>A0A844HSJ4</accession>
<dbReference type="SUPFAM" id="SSF64518">
    <property type="entry name" value="Phase 1 flagellin"/>
    <property type="match status" value="1"/>
</dbReference>
<dbReference type="InterPro" id="IPR001029">
    <property type="entry name" value="Flagellin_N"/>
</dbReference>
<evidence type="ECO:0000259" key="5">
    <source>
        <dbReference type="Pfam" id="PF00669"/>
    </source>
</evidence>
<dbReference type="PANTHER" id="PTHR42792">
    <property type="entry name" value="FLAGELLIN"/>
    <property type="match status" value="1"/>
</dbReference>
<reference evidence="7 8" key="1">
    <citation type="submission" date="2019-06" db="EMBL/GenBank/DDBJ databases">
        <title>Enrichment of Autotrophic Halophilic Microorganisms from Red Sea Brine Pool Using Microbial Electrosynthesis System.</title>
        <authorList>
            <person name="Alqahtani M.F."/>
            <person name="Bajracharya S."/>
            <person name="Katuri K.P."/>
            <person name="Ali M."/>
            <person name="Saikaly P.E."/>
        </authorList>
    </citation>
    <scope>NUCLEOTIDE SEQUENCE [LARGE SCALE GENOMIC DNA]</scope>
    <source>
        <strain evidence="7">MES15</strain>
    </source>
</reference>
<dbReference type="GO" id="GO:0005198">
    <property type="term" value="F:structural molecule activity"/>
    <property type="evidence" value="ECO:0007669"/>
    <property type="project" value="UniProtKB-UniRule"/>
</dbReference>
<evidence type="ECO:0000256" key="2">
    <source>
        <dbReference type="ARBA" id="ARBA00022525"/>
    </source>
</evidence>
<evidence type="ECO:0000313" key="7">
    <source>
        <dbReference type="EMBL" id="MTI97146.1"/>
    </source>
</evidence>
<evidence type="ECO:0000256" key="1">
    <source>
        <dbReference type="ARBA" id="ARBA00005709"/>
    </source>
</evidence>
<protein>
    <recommendedName>
        <fullName evidence="4">Flagellin</fullName>
    </recommendedName>
</protein>
<feature type="domain" description="Flagellin N-terminal" evidence="5">
    <location>
        <begin position="5"/>
        <end position="141"/>
    </location>
</feature>
<comment type="similarity">
    <text evidence="1 4">Belongs to the bacterial flagellin family.</text>
</comment>
<dbReference type="EMBL" id="VENC01000001">
    <property type="protein sequence ID" value="MTI97146.1"/>
    <property type="molecule type" value="Genomic_DNA"/>
</dbReference>
<dbReference type="PANTHER" id="PTHR42792:SF2">
    <property type="entry name" value="FLAGELLIN"/>
    <property type="match status" value="1"/>
</dbReference>
<keyword evidence="3 4" id="KW-0975">Bacterial flagellum</keyword>
<dbReference type="Gene3D" id="2.170.280.10">
    <property type="entry name" value="f41 fragment of flagellin, middle domain"/>
    <property type="match status" value="1"/>
</dbReference>
<keyword evidence="7" id="KW-0969">Cilium</keyword>
<organism evidence="7 8">
    <name type="scientific">Marinobacter adhaerens</name>
    <dbReference type="NCBI Taxonomy" id="1033846"/>
    <lineage>
        <taxon>Bacteria</taxon>
        <taxon>Pseudomonadati</taxon>
        <taxon>Pseudomonadota</taxon>
        <taxon>Gammaproteobacteria</taxon>
        <taxon>Pseudomonadales</taxon>
        <taxon>Marinobacteraceae</taxon>
        <taxon>Marinobacter</taxon>
    </lineage>
</organism>
<dbReference type="GO" id="GO:0005576">
    <property type="term" value="C:extracellular region"/>
    <property type="evidence" value="ECO:0007669"/>
    <property type="project" value="UniProtKB-SubCell"/>
</dbReference>